<dbReference type="GO" id="GO:0042744">
    <property type="term" value="P:hydrogen peroxide catabolic process"/>
    <property type="evidence" value="ECO:0007669"/>
    <property type="project" value="UniProtKB-KW"/>
</dbReference>
<evidence type="ECO:0000256" key="15">
    <source>
        <dbReference type="PIRSR" id="PIRSR600823-1"/>
    </source>
</evidence>
<evidence type="ECO:0000256" key="9">
    <source>
        <dbReference type="ARBA" id="ARBA00022729"/>
    </source>
</evidence>
<feature type="binding site" evidence="17">
    <location>
        <position position="249"/>
    </location>
    <ligand>
        <name>Ca(2+)</name>
        <dbReference type="ChEBI" id="CHEBI:29108"/>
        <label>2</label>
    </ligand>
</feature>
<evidence type="ECO:0000256" key="5">
    <source>
        <dbReference type="ARBA" id="ARBA00022525"/>
    </source>
</evidence>
<dbReference type="InterPro" id="IPR019793">
    <property type="entry name" value="Peroxidases_heam-ligand_BS"/>
</dbReference>
<dbReference type="PRINTS" id="PR00461">
    <property type="entry name" value="PLPEROXIDASE"/>
</dbReference>
<keyword evidence="23" id="KW-1185">Reference proteome</keyword>
<feature type="binding site" evidence="17">
    <location>
        <position position="72"/>
    </location>
    <ligand>
        <name>Ca(2+)</name>
        <dbReference type="ChEBI" id="CHEBI:29108"/>
        <label>1</label>
    </ligand>
</feature>
<evidence type="ECO:0000313" key="22">
    <source>
        <dbReference type="EMBL" id="CAA7032078.1"/>
    </source>
</evidence>
<comment type="caution">
    <text evidence="22">The sequence shown here is derived from an EMBL/GenBank/DDBJ whole genome shotgun (WGS) entry which is preliminary data.</text>
</comment>
<evidence type="ECO:0000256" key="7">
    <source>
        <dbReference type="ARBA" id="ARBA00022617"/>
    </source>
</evidence>
<evidence type="ECO:0000256" key="17">
    <source>
        <dbReference type="PIRSR" id="PIRSR600823-3"/>
    </source>
</evidence>
<evidence type="ECO:0000256" key="6">
    <source>
        <dbReference type="ARBA" id="ARBA00022559"/>
    </source>
</evidence>
<comment type="function">
    <text evidence="2">Removal of H(2)O(2), oxidation of toxic reductants, biosynthesis and degradation of lignin, suberization, auxin catabolism, response to environmental stresses such as wounding, pathogen attack and oxidative stress. These functions might be dependent on each isozyme/isoform in each plant tissue.</text>
</comment>
<dbReference type="GO" id="GO:0140825">
    <property type="term" value="F:lactoperoxidase activity"/>
    <property type="evidence" value="ECO:0007669"/>
    <property type="project" value="UniProtKB-EC"/>
</dbReference>
<feature type="binding site" evidence="17">
    <location>
        <position position="93"/>
    </location>
    <ligand>
        <name>Ca(2+)</name>
        <dbReference type="ChEBI" id="CHEBI:29108"/>
        <label>1</label>
    </ligand>
</feature>
<evidence type="ECO:0000256" key="19">
    <source>
        <dbReference type="PIRSR" id="PIRSR600823-5"/>
    </source>
</evidence>
<sequence length="326" mass="36317">MAEQSPLKSLSFLFHFFFSITLLSSAAQSRLTTDFYAKSCPRFHDIVRDTISSKQITNPTTAPAVIRLFFHDCFSNGCDASVLVSSTAFNVAERDSSINLSLPGDGFDVIVRAKTALELACPNTVSCSDIISVATRDLLITVGGPYYDVFLGRRDSRISKASLLSDLLPLPSMPISKLITQFENRGFSVQEMVALSGAHSIGFSHCKEFVGRVARNNTGYNPRFAVALKKACSNYPRDPTISVFNDIMTPNKFDNMYYQNMGKGLGLLESDHGLFSDPRTRPFVDLYARDQDRFFKDFARAMQKLSLYGVQTGRRGEIRRRCDAIN</sequence>
<feature type="site" description="Transition state stabilizer" evidence="18">
    <location>
        <position position="67"/>
    </location>
</feature>
<comment type="cofactor">
    <cofactor evidence="17 20">
        <name>Ca(2+)</name>
        <dbReference type="ChEBI" id="CHEBI:29108"/>
    </cofactor>
    <text evidence="17 20">Binds 2 calcium ions per subunit.</text>
</comment>
<dbReference type="GO" id="GO:0046872">
    <property type="term" value="F:metal ion binding"/>
    <property type="evidence" value="ECO:0007669"/>
    <property type="project" value="UniProtKB-UniRule"/>
</dbReference>
<evidence type="ECO:0000256" key="10">
    <source>
        <dbReference type="ARBA" id="ARBA00022837"/>
    </source>
</evidence>
<dbReference type="EC" id="1.11.1.7" evidence="4 20"/>
<dbReference type="FunFam" id="1.10.420.10:FF:000007">
    <property type="entry name" value="Peroxidase"/>
    <property type="match status" value="1"/>
</dbReference>
<dbReference type="Gene3D" id="1.10.420.10">
    <property type="entry name" value="Peroxidase, domain 2"/>
    <property type="match status" value="1"/>
</dbReference>
<dbReference type="Pfam" id="PF00141">
    <property type="entry name" value="peroxidase"/>
    <property type="match status" value="1"/>
</dbReference>
<keyword evidence="9 20" id="KW-0732">Signal</keyword>
<feature type="binding site" evidence="17">
    <location>
        <position position="246"/>
    </location>
    <ligand>
        <name>Ca(2+)</name>
        <dbReference type="ChEBI" id="CHEBI:29108"/>
        <label>2</label>
    </ligand>
</feature>
<dbReference type="FunFam" id="1.10.520.10:FF:000008">
    <property type="entry name" value="Peroxidase"/>
    <property type="match status" value="1"/>
</dbReference>
<dbReference type="InterPro" id="IPR010255">
    <property type="entry name" value="Haem_peroxidase_sf"/>
</dbReference>
<feature type="binding site" evidence="17">
    <location>
        <position position="77"/>
    </location>
    <ligand>
        <name>Ca(2+)</name>
        <dbReference type="ChEBI" id="CHEBI:29108"/>
        <label>1</label>
    </ligand>
</feature>
<keyword evidence="6 20" id="KW-0575">Peroxidase</keyword>
<comment type="subcellular location">
    <subcellularLocation>
        <location evidence="20">Secreted</location>
    </subcellularLocation>
</comment>
<dbReference type="Gene3D" id="1.10.520.10">
    <property type="match status" value="1"/>
</dbReference>
<dbReference type="PANTHER" id="PTHR31517:SF11">
    <property type="entry name" value="PEROXIDASE 31"/>
    <property type="match status" value="1"/>
</dbReference>
<feature type="chain" id="PRO_5025705906" description="Peroxidase" evidence="20">
    <location>
        <begin position="27"/>
        <end position="326"/>
    </location>
</feature>
<protein>
    <recommendedName>
        <fullName evidence="4 20">Peroxidase</fullName>
        <ecNumber evidence="4 20">1.11.1.7</ecNumber>
    </recommendedName>
</protein>
<evidence type="ECO:0000256" key="12">
    <source>
        <dbReference type="ARBA" id="ARBA00023004"/>
    </source>
</evidence>
<dbReference type="OrthoDB" id="2113341at2759"/>
<reference evidence="22" key="1">
    <citation type="submission" date="2020-01" db="EMBL/GenBank/DDBJ databases">
        <authorList>
            <person name="Mishra B."/>
        </authorList>
    </citation>
    <scope>NUCLEOTIDE SEQUENCE [LARGE SCALE GENOMIC DNA]</scope>
</reference>
<evidence type="ECO:0000256" key="4">
    <source>
        <dbReference type="ARBA" id="ARBA00012313"/>
    </source>
</evidence>
<accession>A0A6D2J4L7</accession>
<feature type="domain" description="Plant heme peroxidase family profile" evidence="21">
    <location>
        <begin position="30"/>
        <end position="326"/>
    </location>
</feature>
<dbReference type="PANTHER" id="PTHR31517">
    <property type="match status" value="1"/>
</dbReference>
<feature type="disulfide bond" evidence="19">
    <location>
        <begin position="40"/>
        <end position="121"/>
    </location>
</feature>
<evidence type="ECO:0000256" key="16">
    <source>
        <dbReference type="PIRSR" id="PIRSR600823-2"/>
    </source>
</evidence>
<name>A0A6D2J4L7_9BRAS</name>
<dbReference type="SUPFAM" id="SSF48113">
    <property type="entry name" value="Heme-dependent peroxidases"/>
    <property type="match status" value="1"/>
</dbReference>
<gene>
    <name evidence="22" type="ORF">MERR_LOCUS19313</name>
</gene>
<comment type="catalytic activity">
    <reaction evidence="1 20">
        <text>2 a phenolic donor + H2O2 = 2 a phenolic radical donor + 2 H2O</text>
        <dbReference type="Rhea" id="RHEA:56136"/>
        <dbReference type="ChEBI" id="CHEBI:15377"/>
        <dbReference type="ChEBI" id="CHEBI:16240"/>
        <dbReference type="ChEBI" id="CHEBI:139520"/>
        <dbReference type="ChEBI" id="CHEBI:139521"/>
        <dbReference type="EC" id="1.11.1.7"/>
    </reaction>
</comment>
<feature type="binding site" evidence="16">
    <location>
        <position position="169"/>
    </location>
    <ligand>
        <name>substrate</name>
    </ligand>
</feature>
<keyword evidence="14 20" id="KW-0376">Hydrogen peroxide</keyword>
<dbReference type="CDD" id="cd00693">
    <property type="entry name" value="secretory_peroxidase"/>
    <property type="match status" value="1"/>
</dbReference>
<dbReference type="GO" id="GO:0006979">
    <property type="term" value="P:response to oxidative stress"/>
    <property type="evidence" value="ECO:0007669"/>
    <property type="project" value="UniProtKB-UniRule"/>
</dbReference>
<keyword evidence="5 20" id="KW-0964">Secreted</keyword>
<dbReference type="PROSITE" id="PS00436">
    <property type="entry name" value="PEROXIDASE_2"/>
    <property type="match status" value="1"/>
</dbReference>
<evidence type="ECO:0000256" key="18">
    <source>
        <dbReference type="PIRSR" id="PIRSR600823-4"/>
    </source>
</evidence>
<dbReference type="GO" id="GO:0020037">
    <property type="term" value="F:heme binding"/>
    <property type="evidence" value="ECO:0007669"/>
    <property type="project" value="UniProtKB-UniRule"/>
</dbReference>
<evidence type="ECO:0000313" key="23">
    <source>
        <dbReference type="Proteomes" id="UP000467841"/>
    </source>
</evidence>
<feature type="active site" description="Proton acceptor" evidence="15">
    <location>
        <position position="71"/>
    </location>
</feature>
<evidence type="ECO:0000256" key="3">
    <source>
        <dbReference type="ARBA" id="ARBA00006873"/>
    </source>
</evidence>
<dbReference type="PROSITE" id="PS00435">
    <property type="entry name" value="PEROXIDASE_1"/>
    <property type="match status" value="1"/>
</dbReference>
<comment type="similarity">
    <text evidence="3">Belongs to the peroxidase family. Ascorbate peroxidase subfamily.</text>
</comment>
<evidence type="ECO:0000259" key="21">
    <source>
        <dbReference type="PROSITE" id="PS50873"/>
    </source>
</evidence>
<dbReference type="AlphaFoldDB" id="A0A6D2J4L7"/>
<feature type="disulfide bond" evidence="19">
    <location>
        <begin position="73"/>
        <end position="78"/>
    </location>
</feature>
<dbReference type="PRINTS" id="PR00458">
    <property type="entry name" value="PEROXIDASE"/>
</dbReference>
<evidence type="ECO:0000256" key="14">
    <source>
        <dbReference type="ARBA" id="ARBA00023324"/>
    </source>
</evidence>
<comment type="cofactor">
    <cofactor evidence="17 20">
        <name>heme b</name>
        <dbReference type="ChEBI" id="CHEBI:60344"/>
    </cofactor>
    <text evidence="17 20">Binds 1 heme b (iron(II)-protoporphyrin IX) group per subunit.</text>
</comment>
<evidence type="ECO:0000256" key="8">
    <source>
        <dbReference type="ARBA" id="ARBA00022723"/>
    </source>
</evidence>
<dbReference type="InterPro" id="IPR033905">
    <property type="entry name" value="Secretory_peroxidase"/>
</dbReference>
<evidence type="ECO:0000256" key="1">
    <source>
        <dbReference type="ARBA" id="ARBA00000189"/>
    </source>
</evidence>
<keyword evidence="8 17" id="KW-0479">Metal-binding</keyword>
<evidence type="ECO:0000256" key="13">
    <source>
        <dbReference type="ARBA" id="ARBA00023157"/>
    </source>
</evidence>
<keyword evidence="7 20" id="KW-0349">Heme</keyword>
<dbReference type="EMBL" id="CACVBM020001117">
    <property type="protein sequence ID" value="CAA7032078.1"/>
    <property type="molecule type" value="Genomic_DNA"/>
</dbReference>
<dbReference type="InterPro" id="IPR019794">
    <property type="entry name" value="Peroxidases_AS"/>
</dbReference>
<dbReference type="InterPro" id="IPR002016">
    <property type="entry name" value="Haem_peroxidase"/>
</dbReference>
<feature type="binding site" evidence="17">
    <location>
        <position position="81"/>
    </location>
    <ligand>
        <name>Ca(2+)</name>
        <dbReference type="ChEBI" id="CHEBI:29108"/>
        <label>1</label>
    </ligand>
</feature>
<feature type="disulfide bond" evidence="19">
    <location>
        <begin position="127"/>
        <end position="322"/>
    </location>
</feature>
<keyword evidence="11 20" id="KW-0560">Oxidoreductase</keyword>
<dbReference type="Proteomes" id="UP000467841">
    <property type="component" value="Unassembled WGS sequence"/>
</dbReference>
<feature type="disulfide bond" evidence="19">
    <location>
        <begin position="206"/>
        <end position="232"/>
    </location>
</feature>
<feature type="signal peptide" evidence="20">
    <location>
        <begin position="1"/>
        <end position="26"/>
    </location>
</feature>
<organism evidence="22 23">
    <name type="scientific">Microthlaspi erraticum</name>
    <dbReference type="NCBI Taxonomy" id="1685480"/>
    <lineage>
        <taxon>Eukaryota</taxon>
        <taxon>Viridiplantae</taxon>
        <taxon>Streptophyta</taxon>
        <taxon>Embryophyta</taxon>
        <taxon>Tracheophyta</taxon>
        <taxon>Spermatophyta</taxon>
        <taxon>Magnoliopsida</taxon>
        <taxon>eudicotyledons</taxon>
        <taxon>Gunneridae</taxon>
        <taxon>Pentapetalae</taxon>
        <taxon>rosids</taxon>
        <taxon>malvids</taxon>
        <taxon>Brassicales</taxon>
        <taxon>Brassicaceae</taxon>
        <taxon>Coluteocarpeae</taxon>
        <taxon>Microthlaspi</taxon>
    </lineage>
</organism>
<comment type="similarity">
    <text evidence="20">Belongs to the peroxidase family. Classical plant (class III) peroxidase subfamily.</text>
</comment>
<feature type="binding site" evidence="17">
    <location>
        <position position="254"/>
    </location>
    <ligand>
        <name>Ca(2+)</name>
        <dbReference type="ChEBI" id="CHEBI:29108"/>
        <label>2</label>
    </ligand>
</feature>
<proteinExistence type="inferred from homology"/>
<evidence type="ECO:0000256" key="20">
    <source>
        <dbReference type="RuleBase" id="RU362060"/>
    </source>
</evidence>
<keyword evidence="13 19" id="KW-1015">Disulfide bond</keyword>
<feature type="binding site" description="axial binding residue" evidence="17">
    <location>
        <position position="199"/>
    </location>
    <ligand>
        <name>heme b</name>
        <dbReference type="ChEBI" id="CHEBI:60344"/>
    </ligand>
    <ligandPart>
        <name>Fe</name>
        <dbReference type="ChEBI" id="CHEBI:18248"/>
    </ligandPart>
</feature>
<evidence type="ECO:0000256" key="2">
    <source>
        <dbReference type="ARBA" id="ARBA00002322"/>
    </source>
</evidence>
<dbReference type="PROSITE" id="PS50873">
    <property type="entry name" value="PEROXIDASE_4"/>
    <property type="match status" value="1"/>
</dbReference>
<feature type="binding site" evidence="17">
    <location>
        <position position="79"/>
    </location>
    <ligand>
        <name>Ca(2+)</name>
        <dbReference type="ChEBI" id="CHEBI:29108"/>
        <label>1</label>
    </ligand>
</feature>
<keyword evidence="12 17" id="KW-0408">Iron</keyword>
<evidence type="ECO:0000256" key="11">
    <source>
        <dbReference type="ARBA" id="ARBA00023002"/>
    </source>
</evidence>
<dbReference type="GO" id="GO:0005576">
    <property type="term" value="C:extracellular region"/>
    <property type="evidence" value="ECO:0007669"/>
    <property type="project" value="UniProtKB-SubCell"/>
</dbReference>
<keyword evidence="10 17" id="KW-0106">Calcium</keyword>
<dbReference type="InterPro" id="IPR000823">
    <property type="entry name" value="Peroxidase_pln"/>
</dbReference>